<dbReference type="EMBL" id="JAGSXJ010000027">
    <property type="protein sequence ID" value="KAH6672790.1"/>
    <property type="molecule type" value="Genomic_DNA"/>
</dbReference>
<feature type="region of interest" description="Disordered" evidence="1">
    <location>
        <begin position="467"/>
        <end position="486"/>
    </location>
</feature>
<gene>
    <name evidence="3" type="ORF">F5X68DRAFT_264750</name>
</gene>
<feature type="domain" description="Clr5" evidence="2">
    <location>
        <begin position="20"/>
        <end position="69"/>
    </location>
</feature>
<reference evidence="3" key="1">
    <citation type="journal article" date="2021" name="Nat. Commun.">
        <title>Genetic determinants of endophytism in the Arabidopsis root mycobiome.</title>
        <authorList>
            <person name="Mesny F."/>
            <person name="Miyauchi S."/>
            <person name="Thiergart T."/>
            <person name="Pickel B."/>
            <person name="Atanasova L."/>
            <person name="Karlsson M."/>
            <person name="Huettel B."/>
            <person name="Barry K.W."/>
            <person name="Haridas S."/>
            <person name="Chen C."/>
            <person name="Bauer D."/>
            <person name="Andreopoulos W."/>
            <person name="Pangilinan J."/>
            <person name="LaButti K."/>
            <person name="Riley R."/>
            <person name="Lipzen A."/>
            <person name="Clum A."/>
            <person name="Drula E."/>
            <person name="Henrissat B."/>
            <person name="Kohler A."/>
            <person name="Grigoriev I.V."/>
            <person name="Martin F.M."/>
            <person name="Hacquard S."/>
        </authorList>
    </citation>
    <scope>NUCLEOTIDE SEQUENCE</scope>
    <source>
        <strain evidence="3">MPI-SDFR-AT-0117</strain>
    </source>
</reference>
<dbReference type="InterPro" id="IPR025676">
    <property type="entry name" value="Clr5_dom"/>
</dbReference>
<sequence>MSPGNNSKIQKKKGAVKKKKSQWETQKATIIRLYKDMTLEEVMQEMEESGFRANKRQYVYRLSEWGARKYNPPSPEGDQDQDSGVISREALHLDLDTKPVPSISFREQASPSSLAHDVEPITLGSTDETDFNKRWLVKMTARGDALLVLPGYHNAFDNYLKLQQKMPSEDKTGTGYRAIVDACVISAQADTVHLMRKDRMSTTRAILAELATLPCTGRVDELRRRLQLHAVHTPVEGGPNHTMKMLDGVRLASDDLNMFLLVILFWSGIVPTAMDGQRIMGRYVQNMRQSKEALTTLSDGMAWCKSICNDETLDADGFNIHYSNPNERVQLNMAKVSCLLFTKLLSNEEDLPSWAQNIEDTLGISRTTFAVVLVYMAWGYSEHCSSPAFDPTPYYRVYHGLDMLTGVEPSTIWHMFLQAFVQVHKVAYTGQIHTFPSAALDQSPCSGGFIKQLDDAVSALIGDHQPSEFSETTSVSNGPFTPSSTHDSYYSPEMDGLFSPSNEDFDDFCPDFDMTNTLGNGKGFANYPQLELSQ</sequence>
<accession>A0A9P8V4D5</accession>
<dbReference type="Proteomes" id="UP000770015">
    <property type="component" value="Unassembled WGS sequence"/>
</dbReference>
<keyword evidence="4" id="KW-1185">Reference proteome</keyword>
<protein>
    <recommendedName>
        <fullName evidence="2">Clr5 domain-containing protein</fullName>
    </recommendedName>
</protein>
<dbReference type="Pfam" id="PF14420">
    <property type="entry name" value="Clr5"/>
    <property type="match status" value="1"/>
</dbReference>
<evidence type="ECO:0000313" key="3">
    <source>
        <dbReference type="EMBL" id="KAH6672790.1"/>
    </source>
</evidence>
<evidence type="ECO:0000259" key="2">
    <source>
        <dbReference type="Pfam" id="PF14420"/>
    </source>
</evidence>
<dbReference type="PANTHER" id="PTHR38788">
    <property type="entry name" value="CLR5 DOMAIN-CONTAINING PROTEIN"/>
    <property type="match status" value="1"/>
</dbReference>
<comment type="caution">
    <text evidence="3">The sequence shown here is derived from an EMBL/GenBank/DDBJ whole genome shotgun (WGS) entry which is preliminary data.</text>
</comment>
<feature type="region of interest" description="Disordered" evidence="1">
    <location>
        <begin position="1"/>
        <end position="24"/>
    </location>
</feature>
<proteinExistence type="predicted"/>
<dbReference type="AlphaFoldDB" id="A0A9P8V4D5"/>
<evidence type="ECO:0000256" key="1">
    <source>
        <dbReference type="SAM" id="MobiDB-lite"/>
    </source>
</evidence>
<organism evidence="3 4">
    <name type="scientific">Plectosphaerella plurivora</name>
    <dbReference type="NCBI Taxonomy" id="936078"/>
    <lineage>
        <taxon>Eukaryota</taxon>
        <taxon>Fungi</taxon>
        <taxon>Dikarya</taxon>
        <taxon>Ascomycota</taxon>
        <taxon>Pezizomycotina</taxon>
        <taxon>Sordariomycetes</taxon>
        <taxon>Hypocreomycetidae</taxon>
        <taxon>Glomerellales</taxon>
        <taxon>Plectosphaerellaceae</taxon>
        <taxon>Plectosphaerella</taxon>
    </lineage>
</organism>
<evidence type="ECO:0000313" key="4">
    <source>
        <dbReference type="Proteomes" id="UP000770015"/>
    </source>
</evidence>
<name>A0A9P8V4D5_9PEZI</name>
<dbReference type="PANTHER" id="PTHR38788:SF3">
    <property type="entry name" value="CLR5 DOMAIN-CONTAINING PROTEIN"/>
    <property type="match status" value="1"/>
</dbReference>
<dbReference type="OrthoDB" id="5308957at2759"/>
<feature type="compositionally biased region" description="Basic residues" evidence="1">
    <location>
        <begin position="9"/>
        <end position="20"/>
    </location>
</feature>